<accession>L8JBV5</accession>
<dbReference type="InterPro" id="IPR017696">
    <property type="entry name" value="Mo_hydrolase_YgfJ"/>
</dbReference>
<dbReference type="RefSeq" id="WP_007467014.1">
    <property type="nucleotide sequence ID" value="NZ_AMZO01000021.1"/>
</dbReference>
<evidence type="ECO:0000313" key="4">
    <source>
        <dbReference type="Proteomes" id="UP000011134"/>
    </source>
</evidence>
<dbReference type="InterPro" id="IPR025877">
    <property type="entry name" value="MobA-like_NTP_Trfase"/>
</dbReference>
<proteinExistence type="predicted"/>
<dbReference type="GO" id="GO:0016779">
    <property type="term" value="F:nucleotidyltransferase activity"/>
    <property type="evidence" value="ECO:0007669"/>
    <property type="project" value="UniProtKB-KW"/>
</dbReference>
<protein>
    <submittedName>
        <fullName evidence="3">CTP:molybdopterin cytidylyltransferase</fullName>
    </submittedName>
</protein>
<dbReference type="NCBIfam" id="TIGR03310">
    <property type="entry name" value="matur_MocA_YgfJ"/>
    <property type="match status" value="1"/>
</dbReference>
<dbReference type="SUPFAM" id="SSF53448">
    <property type="entry name" value="Nucleotide-diphospho-sugar transferases"/>
    <property type="match status" value="1"/>
</dbReference>
<organism evidence="3 4">
    <name type="scientific">Photobacterium marinum</name>
    <dbReference type="NCBI Taxonomy" id="1056511"/>
    <lineage>
        <taxon>Bacteria</taxon>
        <taxon>Pseudomonadati</taxon>
        <taxon>Pseudomonadota</taxon>
        <taxon>Gammaproteobacteria</taxon>
        <taxon>Vibrionales</taxon>
        <taxon>Vibrionaceae</taxon>
        <taxon>Photobacterium</taxon>
    </lineage>
</organism>
<name>L8JBV5_9GAMM</name>
<keyword evidence="4" id="KW-1185">Reference proteome</keyword>
<dbReference type="InterPro" id="IPR029044">
    <property type="entry name" value="Nucleotide-diphossugar_trans"/>
</dbReference>
<dbReference type="PATRIC" id="fig|1056511.3.peg.3058"/>
<dbReference type="Proteomes" id="UP000011134">
    <property type="component" value="Unassembled WGS sequence"/>
</dbReference>
<dbReference type="PANTHER" id="PTHR43777">
    <property type="entry name" value="MOLYBDENUM COFACTOR CYTIDYLYLTRANSFERASE"/>
    <property type="match status" value="1"/>
</dbReference>
<sequence>MERPTQLDCVMPAAGLSSRMGNWKMMLPYQQHTILDESIENALQFCSRVILVVGYRGKELLERYREKQNVKVVVNTDYKQGMFSSIQQGVRHVESEHFFICHGDMPCVYSKIYQKVWLARGLFTVFPGTKDKPGHPVLLPAFIKEDIRQANIEEKMKRLIYRHNVVHIGLEISEIHLDVDTPEAYKKLCCGSQ</sequence>
<evidence type="ECO:0000256" key="1">
    <source>
        <dbReference type="ARBA" id="ARBA00022842"/>
    </source>
</evidence>
<dbReference type="EMBL" id="AMZO01000021">
    <property type="protein sequence ID" value="ELR64892.1"/>
    <property type="molecule type" value="Genomic_DNA"/>
</dbReference>
<evidence type="ECO:0000313" key="3">
    <source>
        <dbReference type="EMBL" id="ELR64892.1"/>
    </source>
</evidence>
<dbReference type="PANTHER" id="PTHR43777:SF1">
    <property type="entry name" value="MOLYBDENUM COFACTOR CYTIDYLYLTRANSFERASE"/>
    <property type="match status" value="1"/>
</dbReference>
<keyword evidence="3" id="KW-0808">Transferase</keyword>
<dbReference type="AlphaFoldDB" id="L8JBV5"/>
<dbReference type="Pfam" id="PF12804">
    <property type="entry name" value="NTP_transf_3"/>
    <property type="match status" value="1"/>
</dbReference>
<feature type="domain" description="MobA-like NTP transferase" evidence="2">
    <location>
        <begin position="12"/>
        <end position="163"/>
    </location>
</feature>
<keyword evidence="1" id="KW-0460">Magnesium</keyword>
<dbReference type="Gene3D" id="3.90.550.10">
    <property type="entry name" value="Spore Coat Polysaccharide Biosynthesis Protein SpsA, Chain A"/>
    <property type="match status" value="1"/>
</dbReference>
<keyword evidence="3" id="KW-0548">Nucleotidyltransferase</keyword>
<gene>
    <name evidence="3" type="ORF">C942_01982</name>
</gene>
<comment type="caution">
    <text evidence="3">The sequence shown here is derived from an EMBL/GenBank/DDBJ whole genome shotgun (WGS) entry which is preliminary data.</text>
</comment>
<dbReference type="CDD" id="cd04182">
    <property type="entry name" value="GT_2_like_f"/>
    <property type="match status" value="1"/>
</dbReference>
<reference evidence="3 4" key="1">
    <citation type="submission" date="2012-12" db="EMBL/GenBank/DDBJ databases">
        <title>Genome Assembly of Photobacterium sp. AK15.</title>
        <authorList>
            <person name="Khatri I."/>
            <person name="Vaidya B."/>
            <person name="Srinivas T.N.R."/>
            <person name="Subramanian S."/>
            <person name="Pinnaka A."/>
        </authorList>
    </citation>
    <scope>NUCLEOTIDE SEQUENCE [LARGE SCALE GENOMIC DNA]</scope>
    <source>
        <strain evidence="3 4">AK15</strain>
    </source>
</reference>
<dbReference type="OrthoDB" id="5298023at2"/>
<evidence type="ECO:0000259" key="2">
    <source>
        <dbReference type="Pfam" id="PF12804"/>
    </source>
</evidence>